<protein>
    <submittedName>
        <fullName evidence="8">60S RIBOSOMAL PROTEIN L5</fullName>
    </submittedName>
</protein>
<dbReference type="GO" id="GO:0008097">
    <property type="term" value="F:5S rRNA binding"/>
    <property type="evidence" value="ECO:0007669"/>
    <property type="project" value="InterPro"/>
</dbReference>
<dbReference type="PRINTS" id="PR00058">
    <property type="entry name" value="RIBOSOMALL5"/>
</dbReference>
<keyword evidence="4 8" id="KW-0689">Ribosomal protein</keyword>
<comment type="similarity">
    <text evidence="2">Belongs to the universal ribosomal protein uL18 family.</text>
</comment>
<keyword evidence="10" id="KW-0002">3D-structure</keyword>
<dbReference type="Proteomes" id="UP000000819">
    <property type="component" value="Chromosome VI"/>
</dbReference>
<evidence type="ECO:0000313" key="8">
    <source>
        <dbReference type="EMBL" id="CAD25450.2"/>
    </source>
</evidence>
<dbReference type="GO" id="GO:0003735">
    <property type="term" value="F:structural constituent of ribosome"/>
    <property type="evidence" value="ECO:0007669"/>
    <property type="project" value="InterPro"/>
</dbReference>
<dbReference type="InterPro" id="IPR057268">
    <property type="entry name" value="Ribosomal_L18"/>
</dbReference>
<keyword evidence="9" id="KW-1185">Reference proteome</keyword>
<reference evidence="10" key="3">
    <citation type="journal article" date="2022" name="Nat. Commun.">
        <title>Adaptation to genome decay in the structure of the smallest eukaryotic ribosome.</title>
        <authorList>
            <person name="Nicholson D."/>
            <person name="Salamina M."/>
            <person name="Panek J."/>
            <person name="Helena-Bueno K."/>
            <person name="Brown C.R."/>
            <person name="Hirt R.P."/>
            <person name="Ranson N.A."/>
            <person name="Melnikov S.V."/>
        </authorList>
    </citation>
    <scope>STRUCTURE BY ELECTRON MICROSCOPY (2.70 ANGSTROMS)</scope>
</reference>
<name>Q8SRQ3_ENCCU</name>
<dbReference type="PDB" id="7QEP">
    <property type="method" value="EM"/>
    <property type="resolution" value="2.70 A"/>
    <property type="chains" value="L5=1-287"/>
</dbReference>
<dbReference type="VEuPathDB" id="MicrosporidiaDB:ECU06_0900i"/>
<dbReference type="HOGENOM" id="CLU_056222_1_0_1"/>
<sequence>MSNAKGTRNYHKNFQVKRRRRREGKTDYKHRTNMIRQDSNSCGSVKHRLVVRITGSRVICQIVAAYMDGDRVMVYADSRELERYGINFGATNYSAAYATGFLIGRRALTAMSLDEVYRPKEIDGTYSVTKDIDGEKKAPRVFLDIGLARSTRGARVFGALKGASDAGLNVPHSAAKFYGHKPDGSFDAKELHDRIFGYNISEYMKQLRDGDPEKYKTQFSSYIKKGIDPEEIPRIYKSAFDKIAEDPTRKKKETKDYSGFKKYKQARLTYEERAKRVQAKLSAAEGE</sequence>
<evidence type="ECO:0007829" key="10">
    <source>
        <dbReference type="PDB" id="7QEP"/>
    </source>
</evidence>
<dbReference type="CDD" id="cd00432">
    <property type="entry name" value="Ribosomal_L18_L5e"/>
    <property type="match status" value="1"/>
</dbReference>
<dbReference type="AlphaFoldDB" id="Q8SRQ3"/>
<keyword evidence="3" id="KW-0963">Cytoplasm</keyword>
<reference evidence="8 9" key="2">
    <citation type="journal article" date="2009" name="BMC Genomics">
        <title>Identification of transcriptional signals in Encephalitozoon cuniculi widespread among Microsporidia phylum: support for accurate structural genome annotation.</title>
        <authorList>
            <person name="Peyretaillade E."/>
            <person name="Goncalves O."/>
            <person name="Terrat S."/>
            <person name="Dugat-Bony E."/>
            <person name="Wincker P."/>
            <person name="Cornman R.S."/>
            <person name="Evans J.D."/>
            <person name="Delbac F."/>
            <person name="Peyret P."/>
        </authorList>
    </citation>
    <scope>NUCLEOTIDE SEQUENCE [LARGE SCALE GENOMIC DNA]</scope>
    <source>
        <strain evidence="8 9">GB-M1</strain>
    </source>
</reference>
<evidence type="ECO:0000256" key="4">
    <source>
        <dbReference type="ARBA" id="ARBA00022980"/>
    </source>
</evidence>
<feature type="compositionally biased region" description="Basic residues" evidence="6">
    <location>
        <begin position="8"/>
        <end position="23"/>
    </location>
</feature>
<dbReference type="PANTHER" id="PTHR23410:SF12">
    <property type="entry name" value="LARGE RIBOSOMAL SUBUNIT PROTEIN UL18"/>
    <property type="match status" value="1"/>
</dbReference>
<evidence type="ECO:0000256" key="1">
    <source>
        <dbReference type="ARBA" id="ARBA00004496"/>
    </source>
</evidence>
<dbReference type="FunCoup" id="Q8SRQ3">
    <property type="interactions" value="235"/>
</dbReference>
<evidence type="ECO:0000256" key="2">
    <source>
        <dbReference type="ARBA" id="ARBA00007116"/>
    </source>
</evidence>
<evidence type="ECO:0000313" key="9">
    <source>
        <dbReference type="Proteomes" id="UP000000819"/>
    </source>
</evidence>
<organism evidence="8 9">
    <name type="scientific">Encephalitozoon cuniculi (strain GB-M1)</name>
    <name type="common">Microsporidian parasite</name>
    <dbReference type="NCBI Taxonomy" id="284813"/>
    <lineage>
        <taxon>Eukaryota</taxon>
        <taxon>Fungi</taxon>
        <taxon>Fungi incertae sedis</taxon>
        <taxon>Microsporidia</taxon>
        <taxon>Unikaryonidae</taxon>
        <taxon>Encephalitozoon</taxon>
    </lineage>
</organism>
<evidence type="ECO:0000259" key="7">
    <source>
        <dbReference type="Pfam" id="PF14204"/>
    </source>
</evidence>
<feature type="domain" description="Large ribosomal subunit protein uL18 C-terminal eukaryotes" evidence="7">
    <location>
        <begin position="232"/>
        <end position="284"/>
    </location>
</feature>
<dbReference type="STRING" id="284813.Q8SRQ3"/>
<dbReference type="InterPro" id="IPR005485">
    <property type="entry name" value="Rbsml_uL18_euk_arch"/>
</dbReference>
<dbReference type="Pfam" id="PF14204">
    <property type="entry name" value="Ribosomal_L18_c"/>
    <property type="match status" value="1"/>
</dbReference>
<dbReference type="RefSeq" id="NP_001402247.1">
    <property type="nucleotide sequence ID" value="NM_001415663.1"/>
</dbReference>
<accession>Q8SRQ3</accession>
<dbReference type="GeneID" id="859270"/>
<dbReference type="EMBL" id="AL590446">
    <property type="protein sequence ID" value="CAD25450.2"/>
    <property type="molecule type" value="Genomic_DNA"/>
</dbReference>
<dbReference type="Gene3D" id="3.30.420.100">
    <property type="match status" value="1"/>
</dbReference>
<keyword evidence="5" id="KW-0687">Ribonucleoprotein</keyword>
<dbReference type="OrthoDB" id="1618453at2759"/>
<dbReference type="PANTHER" id="PTHR23410">
    <property type="entry name" value="RIBOSOMAL PROTEIN L5-RELATED"/>
    <property type="match status" value="1"/>
</dbReference>
<dbReference type="SUPFAM" id="SSF53137">
    <property type="entry name" value="Translational machinery components"/>
    <property type="match status" value="1"/>
</dbReference>
<dbReference type="GO" id="GO:0022625">
    <property type="term" value="C:cytosolic large ribosomal subunit"/>
    <property type="evidence" value="ECO:0007669"/>
    <property type="project" value="TreeGrafter"/>
</dbReference>
<evidence type="ECO:0000256" key="6">
    <source>
        <dbReference type="SAM" id="MobiDB-lite"/>
    </source>
</evidence>
<dbReference type="InParanoid" id="Q8SRQ3"/>
<reference evidence="8 9" key="1">
    <citation type="journal article" date="2001" name="Nature">
        <title>Genome sequence and gene compaction of the eukaryote parasite Encephalitozoon cuniculi.</title>
        <authorList>
            <person name="Katinka M.D."/>
            <person name="Duprat S."/>
            <person name="Cornillot E."/>
            <person name="Metenier G."/>
            <person name="Thomarat F."/>
            <person name="Prensier G."/>
            <person name="Barbe V."/>
            <person name="Peyretaillade E."/>
            <person name="Brottier P."/>
            <person name="Wincker P."/>
            <person name="Delbac F."/>
            <person name="El Alaoui H."/>
            <person name="Peyret P."/>
            <person name="Saurin W."/>
            <person name="Gouy M."/>
            <person name="Weissenbach J."/>
            <person name="Vivares C.P."/>
        </authorList>
    </citation>
    <scope>NUCLEOTIDE SEQUENCE [LARGE SCALE GENOMIC DNA]</scope>
    <source>
        <strain evidence="8 9">GB-M1</strain>
    </source>
</reference>
<dbReference type="Pfam" id="PF17144">
    <property type="entry name" value="Ribosomal_L5e"/>
    <property type="match status" value="1"/>
</dbReference>
<dbReference type="InterPro" id="IPR025607">
    <property type="entry name" value="Ribosomal_uL18_C_euk"/>
</dbReference>
<gene>
    <name evidence="8" type="ordered locus">ECU06_0900i</name>
</gene>
<comment type="subcellular location">
    <subcellularLocation>
        <location evidence="1">Cytoplasm</location>
    </subcellularLocation>
</comment>
<dbReference type="EMDB" id="EMD-13936"/>
<evidence type="ECO:0000256" key="3">
    <source>
        <dbReference type="ARBA" id="ARBA00022490"/>
    </source>
</evidence>
<evidence type="ECO:0000256" key="5">
    <source>
        <dbReference type="ARBA" id="ARBA00023274"/>
    </source>
</evidence>
<dbReference type="KEGG" id="ecu:ECU06_0900i"/>
<dbReference type="GO" id="GO:0006412">
    <property type="term" value="P:translation"/>
    <property type="evidence" value="ECO:0007669"/>
    <property type="project" value="InterPro"/>
</dbReference>
<dbReference type="GO" id="GO:0000027">
    <property type="term" value="P:ribosomal large subunit assembly"/>
    <property type="evidence" value="ECO:0007669"/>
    <property type="project" value="TreeGrafter"/>
</dbReference>
<feature type="region of interest" description="Disordered" evidence="6">
    <location>
        <begin position="1"/>
        <end position="27"/>
    </location>
</feature>
<dbReference type="HAMAP" id="MF_01337_A">
    <property type="entry name" value="Ribosomal_uL18_A"/>
    <property type="match status" value="1"/>
</dbReference>
<proteinExistence type="evidence at protein level"/>